<dbReference type="InterPro" id="IPR001000">
    <property type="entry name" value="GH10_dom"/>
</dbReference>
<comment type="caution">
    <text evidence="11">The sequence shown here is derived from an EMBL/GenBank/DDBJ whole genome shotgun (WGS) entry which is preliminary data.</text>
</comment>
<reference evidence="11 12" key="1">
    <citation type="submission" date="2016-03" db="EMBL/GenBank/DDBJ databases">
        <title>Draft genome sequence of Flavobacterium fryxellicola DSM 16209.</title>
        <authorList>
            <person name="Shin S.-K."/>
            <person name="Yi H."/>
        </authorList>
    </citation>
    <scope>NUCLEOTIDE SEQUENCE [LARGE SCALE GENOMIC DNA]</scope>
    <source>
        <strain evidence="11 12">DSM 16209</strain>
    </source>
</reference>
<dbReference type="SMART" id="SM00633">
    <property type="entry name" value="Glyco_10"/>
    <property type="match status" value="1"/>
</dbReference>
<dbReference type="OrthoDB" id="1032269at2"/>
<dbReference type="GO" id="GO:0031176">
    <property type="term" value="F:endo-1,4-beta-xylanase activity"/>
    <property type="evidence" value="ECO:0007669"/>
    <property type="project" value="UniProtKB-EC"/>
</dbReference>
<evidence type="ECO:0000256" key="3">
    <source>
        <dbReference type="ARBA" id="ARBA00022651"/>
    </source>
</evidence>
<keyword evidence="6 9" id="KW-0119">Carbohydrate metabolism</keyword>
<dbReference type="PRINTS" id="PR00134">
    <property type="entry name" value="GLHYDRLASE10"/>
</dbReference>
<dbReference type="EMBL" id="LVJE01000047">
    <property type="protein sequence ID" value="OAB25342.1"/>
    <property type="molecule type" value="Genomic_DNA"/>
</dbReference>
<feature type="domain" description="GH10" evidence="10">
    <location>
        <begin position="276"/>
        <end position="554"/>
    </location>
</feature>
<comment type="similarity">
    <text evidence="2 9">Belongs to the glycosyl hydrolase 10 (cellulase F) family.</text>
</comment>
<keyword evidence="4" id="KW-0732">Signal</keyword>
<dbReference type="STRING" id="249352.SAMN05444395_10923"/>
<name>A0A167U7W8_9FLAO</name>
<dbReference type="PANTHER" id="PTHR31490">
    <property type="entry name" value="GLYCOSYL HYDROLASE"/>
    <property type="match status" value="1"/>
</dbReference>
<dbReference type="Pfam" id="PF00331">
    <property type="entry name" value="Glyco_hydro_10"/>
    <property type="match status" value="1"/>
</dbReference>
<evidence type="ECO:0000256" key="7">
    <source>
        <dbReference type="ARBA" id="ARBA00023295"/>
    </source>
</evidence>
<dbReference type="InterPro" id="IPR044846">
    <property type="entry name" value="GH10"/>
</dbReference>
<keyword evidence="3" id="KW-0858">Xylan degradation</keyword>
<evidence type="ECO:0000256" key="2">
    <source>
        <dbReference type="ARBA" id="ARBA00007495"/>
    </source>
</evidence>
<sequence length="610" mass="69251">MNKFLAIKSEGKVLLHLMIALLISNAVLGQNLPALDSSILDKKSNTVFKLSKNSLYEYNNGVNSEDKNNFLIHEIGKNSLITSETKVAAKSHYGIQANFKTEGDIEKGDHLLARFAIRSIYAKQESGDAIVYFFVQTATGSKDKSIIIDISAGPEWKVINLPFKALNTMKSGEGLISFSFGALAQKVEIANVEIINYKDKVAIEELPVTRLSYNGREKEAPWRQEALNRIAKLRTALLQITVIDKKGKPIIGAVVNAKLIESKFIWGTAVNERLVAQRSPDSEQYKNILKEFFNTAVIENGFKAGKWSGNPESRIETMAAFDWLEKNNFRQRGHNLVWPAWKFNTKEFKELAIKDTAAFSAFIKNDIEKKVELLKGKVIAWDVVNEIIHERDIFNYLPENAAVNWYKTVKKIDPNAQLFMNEYGMLNSISSPKFIDEYVDLIKKMRNDGAPIDAIGIQGHVGRQPRDPALVLTDLDKFNELNLPVQLTEFDINMTDEELQGDYTRDFLIACYSHPAVTGFTKWGFWQNAHWKPDAAMFRKDWTIKPNGLAWKEWVTTKWKTEFQVKTDKQGAINKAGHLGIYEIEVTFGKVKKNIQYNLTKESEPLTVKL</sequence>
<dbReference type="PANTHER" id="PTHR31490:SF88">
    <property type="entry name" value="BETA-XYLANASE"/>
    <property type="match status" value="1"/>
</dbReference>
<dbReference type="Gene3D" id="3.20.20.80">
    <property type="entry name" value="Glycosidases"/>
    <property type="match status" value="1"/>
</dbReference>
<evidence type="ECO:0000256" key="1">
    <source>
        <dbReference type="ARBA" id="ARBA00000681"/>
    </source>
</evidence>
<evidence type="ECO:0000313" key="11">
    <source>
        <dbReference type="EMBL" id="OAB25342.1"/>
    </source>
</evidence>
<evidence type="ECO:0000259" key="10">
    <source>
        <dbReference type="PROSITE" id="PS51760"/>
    </source>
</evidence>
<dbReference type="Proteomes" id="UP000077164">
    <property type="component" value="Unassembled WGS sequence"/>
</dbReference>
<evidence type="ECO:0000256" key="9">
    <source>
        <dbReference type="RuleBase" id="RU361174"/>
    </source>
</evidence>
<keyword evidence="5 9" id="KW-0378">Hydrolase</keyword>
<evidence type="ECO:0000256" key="8">
    <source>
        <dbReference type="ARBA" id="ARBA00023326"/>
    </source>
</evidence>
<dbReference type="RefSeq" id="WP_066082820.1">
    <property type="nucleotide sequence ID" value="NZ_FRDK01000009.1"/>
</dbReference>
<protein>
    <recommendedName>
        <fullName evidence="9">Beta-xylanase</fullName>
        <ecNumber evidence="9">3.2.1.8</ecNumber>
    </recommendedName>
</protein>
<evidence type="ECO:0000256" key="5">
    <source>
        <dbReference type="ARBA" id="ARBA00022801"/>
    </source>
</evidence>
<evidence type="ECO:0000256" key="4">
    <source>
        <dbReference type="ARBA" id="ARBA00022729"/>
    </source>
</evidence>
<dbReference type="SUPFAM" id="SSF51445">
    <property type="entry name" value="(Trans)glycosidases"/>
    <property type="match status" value="1"/>
</dbReference>
<accession>A0A167U7W8</accession>
<dbReference type="InterPro" id="IPR017853">
    <property type="entry name" value="GH"/>
</dbReference>
<keyword evidence="12" id="KW-1185">Reference proteome</keyword>
<evidence type="ECO:0000256" key="6">
    <source>
        <dbReference type="ARBA" id="ARBA00023277"/>
    </source>
</evidence>
<keyword evidence="7 9" id="KW-0326">Glycosidase</keyword>
<gene>
    <name evidence="11" type="ORF">FBFR_15275</name>
</gene>
<comment type="catalytic activity">
    <reaction evidence="1 9">
        <text>Endohydrolysis of (1-&gt;4)-beta-D-xylosidic linkages in xylans.</text>
        <dbReference type="EC" id="3.2.1.8"/>
    </reaction>
</comment>
<dbReference type="PROSITE" id="PS51760">
    <property type="entry name" value="GH10_2"/>
    <property type="match status" value="1"/>
</dbReference>
<dbReference type="EC" id="3.2.1.8" evidence="9"/>
<organism evidence="11 12">
    <name type="scientific">Flavobacterium fryxellicola</name>
    <dbReference type="NCBI Taxonomy" id="249352"/>
    <lineage>
        <taxon>Bacteria</taxon>
        <taxon>Pseudomonadati</taxon>
        <taxon>Bacteroidota</taxon>
        <taxon>Flavobacteriia</taxon>
        <taxon>Flavobacteriales</taxon>
        <taxon>Flavobacteriaceae</taxon>
        <taxon>Flavobacterium</taxon>
    </lineage>
</organism>
<proteinExistence type="inferred from homology"/>
<keyword evidence="8 9" id="KW-0624">Polysaccharide degradation</keyword>
<evidence type="ECO:0000313" key="12">
    <source>
        <dbReference type="Proteomes" id="UP000077164"/>
    </source>
</evidence>
<dbReference type="AlphaFoldDB" id="A0A167U7W8"/>
<dbReference type="GO" id="GO:0045493">
    <property type="term" value="P:xylan catabolic process"/>
    <property type="evidence" value="ECO:0007669"/>
    <property type="project" value="UniProtKB-KW"/>
</dbReference>